<gene>
    <name evidence="2" type="ORF">GSLYS_00011663001</name>
</gene>
<evidence type="ECO:0000256" key="1">
    <source>
        <dbReference type="SAM" id="MobiDB-lite"/>
    </source>
</evidence>
<organism evidence="2 3">
    <name type="scientific">Lymnaea stagnalis</name>
    <name type="common">Great pond snail</name>
    <name type="synonym">Helix stagnalis</name>
    <dbReference type="NCBI Taxonomy" id="6523"/>
    <lineage>
        <taxon>Eukaryota</taxon>
        <taxon>Metazoa</taxon>
        <taxon>Spiralia</taxon>
        <taxon>Lophotrochozoa</taxon>
        <taxon>Mollusca</taxon>
        <taxon>Gastropoda</taxon>
        <taxon>Heterobranchia</taxon>
        <taxon>Euthyneura</taxon>
        <taxon>Panpulmonata</taxon>
        <taxon>Hygrophila</taxon>
        <taxon>Lymnaeoidea</taxon>
        <taxon>Lymnaeidae</taxon>
        <taxon>Lymnaea</taxon>
    </lineage>
</organism>
<accession>A0AAV2HW27</accession>
<sequence length="155" mass="17075">MSTNDEHYKTGEDLIGIPNAVQGSSSNSSSTTSGSKVGVNQCRRCGKQAFRDYARGTFAKFVKEQWHSEGTCEPLCAPKLGSSHKLQPAISRNQATNAEAGKYPPELSPLTREKRPSCSKARPDARKTKRTEDTLELVELQQKDYEIACANRRLG</sequence>
<proteinExistence type="predicted"/>
<feature type="region of interest" description="Disordered" evidence="1">
    <location>
        <begin position="91"/>
        <end position="133"/>
    </location>
</feature>
<dbReference type="Proteomes" id="UP001497497">
    <property type="component" value="Unassembled WGS sequence"/>
</dbReference>
<dbReference type="EMBL" id="CAXITT010000274">
    <property type="protein sequence ID" value="CAL1537761.1"/>
    <property type="molecule type" value="Genomic_DNA"/>
</dbReference>
<feature type="compositionally biased region" description="Low complexity" evidence="1">
    <location>
        <begin position="23"/>
        <end position="35"/>
    </location>
</feature>
<dbReference type="AlphaFoldDB" id="A0AAV2HW27"/>
<feature type="non-terminal residue" evidence="2">
    <location>
        <position position="155"/>
    </location>
</feature>
<evidence type="ECO:0000313" key="2">
    <source>
        <dbReference type="EMBL" id="CAL1537761.1"/>
    </source>
</evidence>
<feature type="region of interest" description="Disordered" evidence="1">
    <location>
        <begin position="1"/>
        <end position="38"/>
    </location>
</feature>
<feature type="compositionally biased region" description="Basic and acidic residues" evidence="1">
    <location>
        <begin position="1"/>
        <end position="12"/>
    </location>
</feature>
<evidence type="ECO:0000313" key="3">
    <source>
        <dbReference type="Proteomes" id="UP001497497"/>
    </source>
</evidence>
<protein>
    <submittedName>
        <fullName evidence="2">Uncharacterized protein</fullName>
    </submittedName>
</protein>
<reference evidence="2 3" key="1">
    <citation type="submission" date="2024-04" db="EMBL/GenBank/DDBJ databases">
        <authorList>
            <consortium name="Genoscope - CEA"/>
            <person name="William W."/>
        </authorList>
    </citation>
    <scope>NUCLEOTIDE SEQUENCE [LARGE SCALE GENOMIC DNA]</scope>
</reference>
<name>A0AAV2HW27_LYMST</name>
<feature type="compositionally biased region" description="Basic and acidic residues" evidence="1">
    <location>
        <begin position="111"/>
        <end position="133"/>
    </location>
</feature>
<keyword evidence="3" id="KW-1185">Reference proteome</keyword>
<comment type="caution">
    <text evidence="2">The sequence shown here is derived from an EMBL/GenBank/DDBJ whole genome shotgun (WGS) entry which is preliminary data.</text>
</comment>